<feature type="compositionally biased region" description="Basic and acidic residues" evidence="1">
    <location>
        <begin position="101"/>
        <end position="111"/>
    </location>
</feature>
<feature type="region of interest" description="Disordered" evidence="1">
    <location>
        <begin position="80"/>
        <end position="111"/>
    </location>
</feature>
<keyword evidence="3" id="KW-1185">Reference proteome</keyword>
<accession>A0A4Z2H6V6</accession>
<evidence type="ECO:0000313" key="2">
    <source>
        <dbReference type="EMBL" id="TNN61658.1"/>
    </source>
</evidence>
<gene>
    <name evidence="2" type="ORF">EYF80_028163</name>
</gene>
<organism evidence="2 3">
    <name type="scientific">Liparis tanakae</name>
    <name type="common">Tanaka's snailfish</name>
    <dbReference type="NCBI Taxonomy" id="230148"/>
    <lineage>
        <taxon>Eukaryota</taxon>
        <taxon>Metazoa</taxon>
        <taxon>Chordata</taxon>
        <taxon>Craniata</taxon>
        <taxon>Vertebrata</taxon>
        <taxon>Euteleostomi</taxon>
        <taxon>Actinopterygii</taxon>
        <taxon>Neopterygii</taxon>
        <taxon>Teleostei</taxon>
        <taxon>Neoteleostei</taxon>
        <taxon>Acanthomorphata</taxon>
        <taxon>Eupercaria</taxon>
        <taxon>Perciformes</taxon>
        <taxon>Cottioidei</taxon>
        <taxon>Cottales</taxon>
        <taxon>Liparidae</taxon>
        <taxon>Liparis</taxon>
    </lineage>
</organism>
<protein>
    <submittedName>
        <fullName evidence="2">Uncharacterized protein</fullName>
    </submittedName>
</protein>
<reference evidence="2 3" key="1">
    <citation type="submission" date="2019-03" db="EMBL/GenBank/DDBJ databases">
        <title>First draft genome of Liparis tanakae, snailfish: a comprehensive survey of snailfish specific genes.</title>
        <authorList>
            <person name="Kim W."/>
            <person name="Song I."/>
            <person name="Jeong J.-H."/>
            <person name="Kim D."/>
            <person name="Kim S."/>
            <person name="Ryu S."/>
            <person name="Song J.Y."/>
            <person name="Lee S.K."/>
        </authorList>
    </citation>
    <scope>NUCLEOTIDE SEQUENCE [LARGE SCALE GENOMIC DNA]</scope>
    <source>
        <tissue evidence="2">Muscle</tissue>
    </source>
</reference>
<evidence type="ECO:0000313" key="3">
    <source>
        <dbReference type="Proteomes" id="UP000314294"/>
    </source>
</evidence>
<name>A0A4Z2H6V6_9TELE</name>
<comment type="caution">
    <text evidence="2">The sequence shown here is derived from an EMBL/GenBank/DDBJ whole genome shotgun (WGS) entry which is preliminary data.</text>
</comment>
<sequence>MWTLAFRPHNISQKRLSGIRTRKEQETHSCREQSIKGADVEQINVFKFLEIRVTNNLSQCSHTSITTKNAHKQETPVGNFTAAGAQGHCGSRVTTTAGGGEGRKRESKLSS</sequence>
<dbReference type="Proteomes" id="UP000314294">
    <property type="component" value="Unassembled WGS sequence"/>
</dbReference>
<dbReference type="EMBL" id="SRLO01000312">
    <property type="protein sequence ID" value="TNN61658.1"/>
    <property type="molecule type" value="Genomic_DNA"/>
</dbReference>
<dbReference type="AlphaFoldDB" id="A0A4Z2H6V6"/>
<proteinExistence type="predicted"/>
<evidence type="ECO:0000256" key="1">
    <source>
        <dbReference type="SAM" id="MobiDB-lite"/>
    </source>
</evidence>